<sequence>MEFAKELKKTLVTFLRMFIKNKHTSWEPYIKTVQDIMNETHHETTEFTPLELHLNLVLTRIWDKVLNIPPIDKKLNIERKYVLAYDRIKNKRSRRADKANINRKKCDEFATGDKVLIKCKNISDQENKVMAKFMQIYEGPYFVKEKRSENTYILTDTQERVKGQFHVNDLIRYRERAKTNERPI</sequence>
<gene>
    <name evidence="1" type="ORF">TKK_005824</name>
</gene>
<dbReference type="InterPro" id="IPR036397">
    <property type="entry name" value="RNaseH_sf"/>
</dbReference>
<dbReference type="Proteomes" id="UP001627154">
    <property type="component" value="Unassembled WGS sequence"/>
</dbReference>
<name>A0ABD2X6C4_9HYME</name>
<evidence type="ECO:0000313" key="2">
    <source>
        <dbReference type="Proteomes" id="UP001627154"/>
    </source>
</evidence>
<protein>
    <submittedName>
        <fullName evidence="1">Uncharacterized protein</fullName>
    </submittedName>
</protein>
<dbReference type="AlphaFoldDB" id="A0ABD2X6C4"/>
<keyword evidence="2" id="KW-1185">Reference proteome</keyword>
<proteinExistence type="predicted"/>
<reference evidence="1 2" key="1">
    <citation type="journal article" date="2024" name="bioRxiv">
        <title>A reference genome for Trichogramma kaykai: A tiny desert-dwelling parasitoid wasp with competing sex-ratio distorters.</title>
        <authorList>
            <person name="Culotta J."/>
            <person name="Lindsey A.R."/>
        </authorList>
    </citation>
    <scope>NUCLEOTIDE SEQUENCE [LARGE SCALE GENOMIC DNA]</scope>
    <source>
        <strain evidence="1 2">KSX58</strain>
    </source>
</reference>
<evidence type="ECO:0000313" key="1">
    <source>
        <dbReference type="EMBL" id="KAL3400665.1"/>
    </source>
</evidence>
<accession>A0ABD2X6C4</accession>
<dbReference type="EMBL" id="JBJJXI010000050">
    <property type="protein sequence ID" value="KAL3400665.1"/>
    <property type="molecule type" value="Genomic_DNA"/>
</dbReference>
<organism evidence="1 2">
    <name type="scientific">Trichogramma kaykai</name>
    <dbReference type="NCBI Taxonomy" id="54128"/>
    <lineage>
        <taxon>Eukaryota</taxon>
        <taxon>Metazoa</taxon>
        <taxon>Ecdysozoa</taxon>
        <taxon>Arthropoda</taxon>
        <taxon>Hexapoda</taxon>
        <taxon>Insecta</taxon>
        <taxon>Pterygota</taxon>
        <taxon>Neoptera</taxon>
        <taxon>Endopterygota</taxon>
        <taxon>Hymenoptera</taxon>
        <taxon>Apocrita</taxon>
        <taxon>Proctotrupomorpha</taxon>
        <taxon>Chalcidoidea</taxon>
        <taxon>Trichogrammatidae</taxon>
        <taxon>Trichogramma</taxon>
    </lineage>
</organism>
<dbReference type="Gene3D" id="3.30.420.10">
    <property type="entry name" value="Ribonuclease H-like superfamily/Ribonuclease H"/>
    <property type="match status" value="1"/>
</dbReference>
<comment type="caution">
    <text evidence="1">The sequence shown here is derived from an EMBL/GenBank/DDBJ whole genome shotgun (WGS) entry which is preliminary data.</text>
</comment>